<protein>
    <recommendedName>
        <fullName evidence="1">asparaginase</fullName>
        <ecNumber evidence="1">3.5.1.1</ecNumber>
    </recommendedName>
</protein>
<evidence type="ECO:0000313" key="7">
    <source>
        <dbReference type="Proteomes" id="UP000051530"/>
    </source>
</evidence>
<dbReference type="InterPro" id="IPR037152">
    <property type="entry name" value="L-asparaginase_N_sf"/>
</dbReference>
<evidence type="ECO:0000256" key="2">
    <source>
        <dbReference type="PIRSR" id="PIRSR001220-1"/>
    </source>
</evidence>
<dbReference type="InterPro" id="IPR027474">
    <property type="entry name" value="L-asparaginase_N"/>
</dbReference>
<feature type="active site" description="O-isoaspartyl threonine intermediate" evidence="2">
    <location>
        <position position="16"/>
    </location>
</feature>
<dbReference type="VEuPathDB" id="MicrosporidiaDB:M153_1550009038"/>
<dbReference type="InterPro" id="IPR027473">
    <property type="entry name" value="L-asparaginase_C"/>
</dbReference>
<dbReference type="Proteomes" id="UP000051530">
    <property type="component" value="Unassembled WGS sequence"/>
</dbReference>
<dbReference type="InterPro" id="IPR036152">
    <property type="entry name" value="Asp/glu_Ase-like_sf"/>
</dbReference>
<dbReference type="GO" id="GO:0004067">
    <property type="term" value="F:asparaginase activity"/>
    <property type="evidence" value="ECO:0007669"/>
    <property type="project" value="UniProtKB-UniRule"/>
</dbReference>
<name>A0A0R0M8V2_9MICR</name>
<dbReference type="OrthoDB" id="542841at2759"/>
<evidence type="ECO:0000259" key="4">
    <source>
        <dbReference type="Pfam" id="PF00710"/>
    </source>
</evidence>
<dbReference type="Pfam" id="PF17763">
    <property type="entry name" value="Asparaginase_C"/>
    <property type="match status" value="1"/>
</dbReference>
<feature type="domain" description="Asparaginase/glutaminase C-terminal" evidence="5">
    <location>
        <begin position="196"/>
        <end position="301"/>
    </location>
</feature>
<accession>A0A0R0M8V2</accession>
<comment type="caution">
    <text evidence="6">The sequence shown here is derived from an EMBL/GenBank/DDBJ whole genome shotgun (WGS) entry which is preliminary data.</text>
</comment>
<dbReference type="PRINTS" id="PR00139">
    <property type="entry name" value="ASNGLNASE"/>
</dbReference>
<reference evidence="6 7" key="1">
    <citation type="submission" date="2015-07" db="EMBL/GenBank/DDBJ databases">
        <title>The genome of Pseudoloma neurophilia, a relevant intracellular parasite of the zebrafish.</title>
        <authorList>
            <person name="Ndikumana S."/>
            <person name="Pelin A."/>
            <person name="Sanders J."/>
            <person name="Corradi N."/>
        </authorList>
    </citation>
    <scope>NUCLEOTIDE SEQUENCE [LARGE SCALE GENOMIC DNA]</scope>
    <source>
        <strain evidence="6 7">MK1</strain>
    </source>
</reference>
<dbReference type="Pfam" id="PF00710">
    <property type="entry name" value="Asparaginase"/>
    <property type="match status" value="1"/>
</dbReference>
<dbReference type="PROSITE" id="PS51732">
    <property type="entry name" value="ASN_GLN_ASE_3"/>
    <property type="match status" value="1"/>
</dbReference>
<dbReference type="EC" id="3.5.1.1" evidence="1"/>
<keyword evidence="7" id="KW-1185">Reference proteome</keyword>
<dbReference type="InterPro" id="IPR006034">
    <property type="entry name" value="Asparaginase/glutaminase-like"/>
</dbReference>
<dbReference type="EMBL" id="LGUB01000035">
    <property type="protein sequence ID" value="KRH94747.1"/>
    <property type="molecule type" value="Genomic_DNA"/>
</dbReference>
<dbReference type="InterPro" id="IPR040919">
    <property type="entry name" value="Asparaginase_C"/>
</dbReference>
<feature type="domain" description="L-asparaginase N-terminal" evidence="4">
    <location>
        <begin position="7"/>
        <end position="168"/>
    </location>
</feature>
<dbReference type="PANTHER" id="PTHR11707:SF28">
    <property type="entry name" value="60 KDA LYSOPHOSPHOLIPASE"/>
    <property type="match status" value="1"/>
</dbReference>
<dbReference type="Gene3D" id="3.40.50.1170">
    <property type="entry name" value="L-asparaginase, N-terminal domain"/>
    <property type="match status" value="1"/>
</dbReference>
<dbReference type="PANTHER" id="PTHR11707">
    <property type="entry name" value="L-ASPARAGINASE"/>
    <property type="match status" value="1"/>
</dbReference>
<proteinExistence type="predicted"/>
<feature type="binding site" evidence="3">
    <location>
        <position position="61"/>
    </location>
    <ligand>
        <name>substrate</name>
    </ligand>
</feature>
<dbReference type="PIRSF" id="PIRSF500176">
    <property type="entry name" value="L_ASNase"/>
    <property type="match status" value="1"/>
</dbReference>
<feature type="binding site" evidence="3">
    <location>
        <begin position="92"/>
        <end position="93"/>
    </location>
    <ligand>
        <name>substrate</name>
    </ligand>
</feature>
<dbReference type="Gene3D" id="3.40.50.40">
    <property type="match status" value="1"/>
</dbReference>
<evidence type="ECO:0000313" key="6">
    <source>
        <dbReference type="EMBL" id="KRH94747.1"/>
    </source>
</evidence>
<organism evidence="6 7">
    <name type="scientific">Pseudoloma neurophilia</name>
    <dbReference type="NCBI Taxonomy" id="146866"/>
    <lineage>
        <taxon>Eukaryota</taxon>
        <taxon>Fungi</taxon>
        <taxon>Fungi incertae sedis</taxon>
        <taxon>Microsporidia</taxon>
        <taxon>Pseudoloma</taxon>
    </lineage>
</organism>
<dbReference type="SUPFAM" id="SSF53774">
    <property type="entry name" value="Glutaminase/Asparaginase"/>
    <property type="match status" value="1"/>
</dbReference>
<dbReference type="AlphaFoldDB" id="A0A0R0M8V2"/>
<gene>
    <name evidence="6" type="ORF">M153_1550009038</name>
</gene>
<evidence type="ECO:0000259" key="5">
    <source>
        <dbReference type="Pfam" id="PF17763"/>
    </source>
</evidence>
<dbReference type="SMART" id="SM00870">
    <property type="entry name" value="Asparaginase"/>
    <property type="match status" value="1"/>
</dbReference>
<evidence type="ECO:0000256" key="3">
    <source>
        <dbReference type="PIRSR" id="PIRSR001220-2"/>
    </source>
</evidence>
<evidence type="ECO:0000256" key="1">
    <source>
        <dbReference type="ARBA" id="ARBA00012920"/>
    </source>
</evidence>
<dbReference type="PIRSF" id="PIRSF001220">
    <property type="entry name" value="L-ASNase_gatD"/>
    <property type="match status" value="1"/>
</dbReference>
<sequence length="307" mass="35518">MPKKIPKILVLNTGGTITMKRTADGLKNEKKYFGNLFKSKFYKLEDEMSIVYNELSELLDSSLATFRLFAKILKYIEKSFLEYDRFVILFGTDTITYAACFIHYFMKNITKPIIFTGKMLPITECENGWSQLEKCLRFETKGIHISIEDNFYLPMFLNKLHTSEFNSFVYNLPVNYKTESNFTNTLPIFNYKYTTKIGIIKMSPNISFNTMKYIFLKSKAVVIIGYGSSTLLLTEKIKKLLKNSQIPIVITTECYLGSTCQHYEAMKKTKSDKIFFGGYHSVASIVMALSYCIGNNRDICEFFKHTD</sequence>
<dbReference type="GO" id="GO:0009066">
    <property type="term" value="P:aspartate family amino acid metabolic process"/>
    <property type="evidence" value="ECO:0007669"/>
    <property type="project" value="UniProtKB-ARBA"/>
</dbReference>